<dbReference type="Proteomes" id="UP000503447">
    <property type="component" value="Chromosome"/>
</dbReference>
<protein>
    <submittedName>
        <fullName evidence="1">Uncharacterized protein</fullName>
    </submittedName>
</protein>
<name>A0A6M5YG17_9BACT</name>
<dbReference type="AlphaFoldDB" id="A0A6M5YG17"/>
<evidence type="ECO:0000313" key="1">
    <source>
        <dbReference type="EMBL" id="QJW92955.1"/>
    </source>
</evidence>
<organism evidence="1 2">
    <name type="scientific">Frigoriglobus tundricola</name>
    <dbReference type="NCBI Taxonomy" id="2774151"/>
    <lineage>
        <taxon>Bacteria</taxon>
        <taxon>Pseudomonadati</taxon>
        <taxon>Planctomycetota</taxon>
        <taxon>Planctomycetia</taxon>
        <taxon>Gemmatales</taxon>
        <taxon>Gemmataceae</taxon>
        <taxon>Frigoriglobus</taxon>
    </lineage>
</organism>
<evidence type="ECO:0000313" key="2">
    <source>
        <dbReference type="Proteomes" id="UP000503447"/>
    </source>
</evidence>
<sequence length="38" mass="4303">MKTSSWLIFTSITDKRLRPDAGKLVGCSLHRPFTTPQL</sequence>
<accession>A0A6M5YG17</accession>
<gene>
    <name evidence="1" type="ORF">FTUN_0453</name>
</gene>
<dbReference type="KEGG" id="ftj:FTUN_0453"/>
<keyword evidence="2" id="KW-1185">Reference proteome</keyword>
<proteinExistence type="predicted"/>
<reference evidence="2" key="1">
    <citation type="submission" date="2020-05" db="EMBL/GenBank/DDBJ databases">
        <title>Frigoriglobus tundricola gen. nov., sp. nov., a psychrotolerant cellulolytic planctomycete of the family Gemmataceae with two divergent copies of 16S rRNA gene.</title>
        <authorList>
            <person name="Kulichevskaya I.S."/>
            <person name="Ivanova A.A."/>
            <person name="Naumoff D.G."/>
            <person name="Beletsky A.V."/>
            <person name="Rijpstra W.I.C."/>
            <person name="Sinninghe Damste J.S."/>
            <person name="Mardanov A.V."/>
            <person name="Ravin N.V."/>
            <person name="Dedysh S.N."/>
        </authorList>
    </citation>
    <scope>NUCLEOTIDE SEQUENCE [LARGE SCALE GENOMIC DNA]</scope>
    <source>
        <strain evidence="2">PL17</strain>
    </source>
</reference>
<dbReference type="EMBL" id="CP053452">
    <property type="protein sequence ID" value="QJW92955.1"/>
    <property type="molecule type" value="Genomic_DNA"/>
</dbReference>